<dbReference type="Gene3D" id="2.130.10.10">
    <property type="entry name" value="YVTN repeat-like/Quinoprotein amine dehydrogenase"/>
    <property type="match status" value="3"/>
</dbReference>
<dbReference type="InterPro" id="IPR019775">
    <property type="entry name" value="WD40_repeat_CS"/>
</dbReference>
<dbReference type="GO" id="GO:0000480">
    <property type="term" value="P:endonucleolytic cleavage in 5'-ETS of tricistronic rRNA transcript (SSU-rRNA, 5.8S rRNA, LSU-rRNA)"/>
    <property type="evidence" value="ECO:0007669"/>
    <property type="project" value="TreeGrafter"/>
</dbReference>
<dbReference type="Proteomes" id="UP001050691">
    <property type="component" value="Unassembled WGS sequence"/>
</dbReference>
<dbReference type="AlphaFoldDB" id="A0AAV5AJX3"/>
<evidence type="ECO:0000256" key="1">
    <source>
        <dbReference type="ARBA" id="ARBA00004604"/>
    </source>
</evidence>
<keyword evidence="3" id="KW-0677">Repeat</keyword>
<dbReference type="GO" id="GO:0030686">
    <property type="term" value="C:90S preribosome"/>
    <property type="evidence" value="ECO:0007669"/>
    <property type="project" value="TreeGrafter"/>
</dbReference>
<evidence type="ECO:0000259" key="6">
    <source>
        <dbReference type="Pfam" id="PF08625"/>
    </source>
</evidence>
<feature type="repeat" description="WD" evidence="5">
    <location>
        <begin position="515"/>
        <end position="548"/>
    </location>
</feature>
<feature type="repeat" description="WD" evidence="5">
    <location>
        <begin position="605"/>
        <end position="646"/>
    </location>
</feature>
<dbReference type="PANTHER" id="PTHR19854:SF15">
    <property type="entry name" value="TRANSDUCIN BETA-LIKE PROTEIN 3"/>
    <property type="match status" value="1"/>
</dbReference>
<keyword evidence="4" id="KW-0539">Nucleus</keyword>
<feature type="repeat" description="WD" evidence="5">
    <location>
        <begin position="198"/>
        <end position="239"/>
    </location>
</feature>
<evidence type="ECO:0000256" key="2">
    <source>
        <dbReference type="ARBA" id="ARBA00022574"/>
    </source>
</evidence>
<dbReference type="PANTHER" id="PTHR19854">
    <property type="entry name" value="TRANSDUCIN BETA-LIKE 3"/>
    <property type="match status" value="1"/>
</dbReference>
<proteinExistence type="predicted"/>
<evidence type="ECO:0000313" key="8">
    <source>
        <dbReference type="Proteomes" id="UP001050691"/>
    </source>
</evidence>
<feature type="repeat" description="WD" evidence="5">
    <location>
        <begin position="402"/>
        <end position="433"/>
    </location>
</feature>
<gene>
    <name evidence="7" type="ORF">Clacol_008219</name>
</gene>
<name>A0AAV5AJX3_9AGAM</name>
<dbReference type="InterPro" id="IPR015943">
    <property type="entry name" value="WD40/YVTN_repeat-like_dom_sf"/>
</dbReference>
<dbReference type="GO" id="GO:0000472">
    <property type="term" value="P:endonucleolytic cleavage to generate mature 5'-end of SSU-rRNA from (SSU-rRNA, 5.8S rRNA, LSU-rRNA)"/>
    <property type="evidence" value="ECO:0007669"/>
    <property type="project" value="TreeGrafter"/>
</dbReference>
<evidence type="ECO:0000256" key="3">
    <source>
        <dbReference type="ARBA" id="ARBA00022737"/>
    </source>
</evidence>
<dbReference type="Pfam" id="PF08625">
    <property type="entry name" value="Utp13"/>
    <property type="match status" value="1"/>
</dbReference>
<comment type="subcellular location">
    <subcellularLocation>
        <location evidence="1">Nucleus</location>
        <location evidence="1">Nucleolus</location>
    </subcellularLocation>
</comment>
<dbReference type="PROSITE" id="PS50294">
    <property type="entry name" value="WD_REPEATS_REGION"/>
    <property type="match status" value="7"/>
</dbReference>
<dbReference type="SUPFAM" id="SSF50978">
    <property type="entry name" value="WD40 repeat-like"/>
    <property type="match status" value="2"/>
</dbReference>
<dbReference type="PROSITE" id="PS50082">
    <property type="entry name" value="WD_REPEATS_2"/>
    <property type="match status" value="8"/>
</dbReference>
<dbReference type="EMBL" id="BPWL01000009">
    <property type="protein sequence ID" value="GJJ13962.1"/>
    <property type="molecule type" value="Genomic_DNA"/>
</dbReference>
<feature type="repeat" description="WD" evidence="5">
    <location>
        <begin position="454"/>
        <end position="493"/>
    </location>
</feature>
<accession>A0AAV5AJX3</accession>
<evidence type="ECO:0000256" key="4">
    <source>
        <dbReference type="ARBA" id="ARBA00023242"/>
    </source>
</evidence>
<dbReference type="GO" id="GO:0034511">
    <property type="term" value="F:U3 snoRNA binding"/>
    <property type="evidence" value="ECO:0007669"/>
    <property type="project" value="TreeGrafter"/>
</dbReference>
<dbReference type="PROSITE" id="PS00678">
    <property type="entry name" value="WD_REPEATS_1"/>
    <property type="match status" value="5"/>
</dbReference>
<evidence type="ECO:0000313" key="7">
    <source>
        <dbReference type="EMBL" id="GJJ13962.1"/>
    </source>
</evidence>
<dbReference type="GO" id="GO:0032040">
    <property type="term" value="C:small-subunit processome"/>
    <property type="evidence" value="ECO:0007669"/>
    <property type="project" value="InterPro"/>
</dbReference>
<keyword evidence="2 5" id="KW-0853">WD repeat</keyword>
<evidence type="ECO:0000256" key="5">
    <source>
        <dbReference type="PROSITE-ProRule" id="PRU00221"/>
    </source>
</evidence>
<protein>
    <recommendedName>
        <fullName evidence="6">U3 small nucleolar RNA-associated protein 13 C-terminal domain-containing protein</fullName>
    </recommendedName>
</protein>
<comment type="caution">
    <text evidence="7">The sequence shown here is derived from an EMBL/GenBank/DDBJ whole genome shotgun (WGS) entry which is preliminary data.</text>
</comment>
<dbReference type="Pfam" id="PF00400">
    <property type="entry name" value="WD40"/>
    <property type="match status" value="8"/>
</dbReference>
<dbReference type="SMART" id="SM00320">
    <property type="entry name" value="WD40"/>
    <property type="match status" value="13"/>
</dbReference>
<dbReference type="InterPro" id="IPR013934">
    <property type="entry name" value="Utp13_C"/>
</dbReference>
<feature type="domain" description="U3 small nucleolar RNA-associated protein 13 C-terminal" evidence="6">
    <location>
        <begin position="700"/>
        <end position="847"/>
    </location>
</feature>
<feature type="repeat" description="WD" evidence="5">
    <location>
        <begin position="647"/>
        <end position="679"/>
    </location>
</feature>
<dbReference type="InterPro" id="IPR020472">
    <property type="entry name" value="WD40_PAC1"/>
</dbReference>
<dbReference type="CDD" id="cd00200">
    <property type="entry name" value="WD40"/>
    <property type="match status" value="1"/>
</dbReference>
<organism evidence="7 8">
    <name type="scientific">Clathrus columnatus</name>
    <dbReference type="NCBI Taxonomy" id="1419009"/>
    <lineage>
        <taxon>Eukaryota</taxon>
        <taxon>Fungi</taxon>
        <taxon>Dikarya</taxon>
        <taxon>Basidiomycota</taxon>
        <taxon>Agaricomycotina</taxon>
        <taxon>Agaricomycetes</taxon>
        <taxon>Phallomycetidae</taxon>
        <taxon>Phallales</taxon>
        <taxon>Clathraceae</taxon>
        <taxon>Clathrus</taxon>
    </lineage>
</organism>
<sequence>MVTESSRFRQARVIPPLHTGGPVIVTPDGMKIVTCVEEDILITEVETGIEICRLQSDSTPATAMCISPSGKHLSVFTSSLSLRVYDLFSPPCQLLPPMRHVARAHDATVHVATVDQVSLYLASGAADGIVKIWDLRQGFVTHILRGHGGLISSLVFLQPKTQTIPNPISLVTGSTDNQLRIFRLSSSNGANIRPHIILEGHSSVPRGIALSSDGRWLISGGRDSVLLVWDLMSVNSVKQSVAPLRTIPTLERIEGLEIIDYEDHGVQHKADNSINFPSLKVFTVGEQGRLKIWDIFKGSIISTLEGANTSEVSQNEIQGILSAQYLRKNNLVICLFADQNIFFYSLDSHSIVRRLIGFNDEITDAIFLKPTLSSRQDSLLALTTNSSLIRIYSMNTFDTQVLAGHTNIVMTIDKSADGTVFATGSKDSTARLWAFKAPSSESLSGGNWHCIAVCEGHTQSIGSVALARSATETGFRFICTASQDRTIKMWDLSCIPTSFALSTQKPIKINSLTTIHAHEKDINALDISVDDSLLVSGSQDKTVKVYSIIYKPGHGELRLLGTCKGHKRGVWSVQFSRAKNVLITGSGDKTIKLWDLRDFSCLKTFEGHTNSILRLRFGAEGKRILSAASDGLVKIWDVESERCLATLDNHQDKVWALALNSDEKTLVSGGADSMITFWQDFSEEDECIRETERHDTVLRQQNLENYIALKDHKNAILTALAINHPTRLLSLLRSTYVQSKEDPSIRLEVILRCLPTKLMGKLLSHLQMWNVALSNADIAQVILHAIVKFQRAEEVLNSLKAVDEIDKPTASPKEFLESTIPYTKRHLKRLQKLEQESWVLDFVLGEMDDRVLLSNNSFDGIDES</sequence>
<dbReference type="InterPro" id="IPR036322">
    <property type="entry name" value="WD40_repeat_dom_sf"/>
</dbReference>
<dbReference type="PRINTS" id="PR00320">
    <property type="entry name" value="GPROTEINBRPT"/>
</dbReference>
<keyword evidence="8" id="KW-1185">Reference proteome</keyword>
<reference evidence="7" key="1">
    <citation type="submission" date="2021-10" db="EMBL/GenBank/DDBJ databases">
        <title>De novo Genome Assembly of Clathrus columnatus (Basidiomycota, Fungi) Using Illumina and Nanopore Sequence Data.</title>
        <authorList>
            <person name="Ogiso-Tanaka E."/>
            <person name="Itagaki H."/>
            <person name="Hosoya T."/>
            <person name="Hosaka K."/>
        </authorList>
    </citation>
    <scope>NUCLEOTIDE SEQUENCE</scope>
    <source>
        <strain evidence="7">MO-923</strain>
    </source>
</reference>
<feature type="repeat" description="WD" evidence="5">
    <location>
        <begin position="102"/>
        <end position="143"/>
    </location>
</feature>
<feature type="repeat" description="WD" evidence="5">
    <location>
        <begin position="563"/>
        <end position="604"/>
    </location>
</feature>
<dbReference type="InterPro" id="IPR001680">
    <property type="entry name" value="WD40_rpt"/>
</dbReference>